<dbReference type="eggNOG" id="COG3266">
    <property type="taxonomic scope" value="Bacteria"/>
</dbReference>
<evidence type="ECO:0000313" key="3">
    <source>
        <dbReference type="EMBL" id="GAE35780.1"/>
    </source>
</evidence>
<dbReference type="Pfam" id="PF18998">
    <property type="entry name" value="Flg_new_2"/>
    <property type="match status" value="2"/>
</dbReference>
<dbReference type="Proteomes" id="UP000018896">
    <property type="component" value="Unassembled WGS sequence"/>
</dbReference>
<feature type="compositionally biased region" description="Basic and acidic residues" evidence="1">
    <location>
        <begin position="496"/>
        <end position="532"/>
    </location>
</feature>
<dbReference type="RefSeq" id="WP_035665326.1">
    <property type="nucleotide sequence ID" value="NZ_BAUV01000023.1"/>
</dbReference>
<evidence type="ECO:0000256" key="1">
    <source>
        <dbReference type="SAM" id="MobiDB-lite"/>
    </source>
</evidence>
<gene>
    <name evidence="3" type="ORF">JCM9157_2913</name>
</gene>
<feature type="domain" description="Bacterial repeat" evidence="2">
    <location>
        <begin position="322"/>
        <end position="387"/>
    </location>
</feature>
<dbReference type="EMBL" id="BAUV01000023">
    <property type="protein sequence ID" value="GAE35780.1"/>
    <property type="molecule type" value="Genomic_DNA"/>
</dbReference>
<dbReference type="AlphaFoldDB" id="W4QUC9"/>
<accession>W4QUC9</accession>
<evidence type="ECO:0000313" key="4">
    <source>
        <dbReference type="Proteomes" id="UP000018896"/>
    </source>
</evidence>
<feature type="region of interest" description="Disordered" evidence="1">
    <location>
        <begin position="459"/>
        <end position="550"/>
    </location>
</feature>
<dbReference type="SUPFAM" id="SSF48452">
    <property type="entry name" value="TPR-like"/>
    <property type="match status" value="1"/>
</dbReference>
<dbReference type="STRING" id="1236973.JCM9157_2913"/>
<comment type="caution">
    <text evidence="3">The sequence shown here is derived from an EMBL/GenBank/DDBJ whole genome shotgun (WGS) entry which is preliminary data.</text>
</comment>
<dbReference type="Gene3D" id="2.60.40.1080">
    <property type="match status" value="1"/>
</dbReference>
<proteinExistence type="predicted"/>
<dbReference type="InterPro" id="IPR013378">
    <property type="entry name" value="InlB-like_B-rpt"/>
</dbReference>
<keyword evidence="4" id="KW-1185">Reference proteome</keyword>
<dbReference type="InterPro" id="IPR011990">
    <property type="entry name" value="TPR-like_helical_dom_sf"/>
</dbReference>
<feature type="domain" description="Bacterial repeat" evidence="2">
    <location>
        <begin position="392"/>
        <end position="462"/>
    </location>
</feature>
<protein>
    <recommendedName>
        <fullName evidence="2">Bacterial repeat domain-containing protein</fullName>
    </recommendedName>
</protein>
<reference evidence="3 4" key="1">
    <citation type="journal article" date="2014" name="Genome Announc.">
        <title>Draft Genome Sequences of Three Alkaliphilic Bacillus Strains, Bacillus wakoensis JCM 9140T, Bacillus akibai JCM 9157T, and Bacillus hemicellulosilyticus JCM 9152T.</title>
        <authorList>
            <person name="Yuki M."/>
            <person name="Oshima K."/>
            <person name="Suda W."/>
            <person name="Oshida Y."/>
            <person name="Kitamura K."/>
            <person name="Iida T."/>
            <person name="Hattori M."/>
            <person name="Ohkuma M."/>
        </authorList>
    </citation>
    <scope>NUCLEOTIDE SEQUENCE [LARGE SCALE GENOMIC DNA]</scope>
    <source>
        <strain evidence="3 4">JCM 9157</strain>
    </source>
</reference>
<organism evidence="3 4">
    <name type="scientific">Halalkalibacter akibai (strain ATCC 43226 / DSM 21942 / CIP 109018 / JCM 9157 / 1139)</name>
    <name type="common">Bacillus akibai</name>
    <dbReference type="NCBI Taxonomy" id="1236973"/>
    <lineage>
        <taxon>Bacteria</taxon>
        <taxon>Bacillati</taxon>
        <taxon>Bacillota</taxon>
        <taxon>Bacilli</taxon>
        <taxon>Bacillales</taxon>
        <taxon>Bacillaceae</taxon>
        <taxon>Halalkalibacter</taxon>
    </lineage>
</organism>
<evidence type="ECO:0000259" key="2">
    <source>
        <dbReference type="Pfam" id="PF18998"/>
    </source>
</evidence>
<dbReference type="InterPro" id="IPR044060">
    <property type="entry name" value="Bacterial_rp_domain"/>
</dbReference>
<sequence>MSKKIVIPSISFILVILLGAFVLFPFESSGQINKLEQEAKTAFDQADFDESIAFYKEILNLDPLHVNARIGLTKSYQGIARLDLAEMTLFDGIELLPAEPLFYTYLSELFINQSDIVSALSILKQGADETNNEGFRLEYELFLEQITVDFERPFIQKGHEREIQLVWSDEKGRTLPLTAEWVLSSDIASLQVTADETSLKAVNNGSVVVTATSGDLVRELEITVKDQVAEELTWTMSDEAIIVAADQAIEVGVVAFDADGEEMQITPNWTLKNELGTLTAAENQKVTFTALEDGAEQLIAEYDGINLSLDIEIDSGKNTLMTSITGEGTITTLPEKTIYEIGEVVELTAVPAAGWKFVRWTGDLSGTAITQTITLEKPMKIGAVFELETNTYQLSITKSGEGTVLQSTLANTINLGETVTVTARPSQGYVFEGWSGSITSSNPSITFVMEEDMTLQAIFSPQQTRTPVRETETVIQPKPQPAKEEPKKTKTPTQPVKEEPKKTEPAPTPKPKEPEKTIPIETPKQPEPKPEPEPDPAPAPVPDEPEYEDD</sequence>
<dbReference type="Gene3D" id="1.25.40.10">
    <property type="entry name" value="Tetratricopeptide repeat domain"/>
    <property type="match status" value="1"/>
</dbReference>
<dbReference type="NCBIfam" id="TIGR02543">
    <property type="entry name" value="List_Bact_rpt"/>
    <property type="match status" value="1"/>
</dbReference>
<dbReference type="OrthoDB" id="6372180at2"/>
<name>W4QUC9_HALA3</name>